<evidence type="ECO:0000256" key="1">
    <source>
        <dbReference type="SAM" id="MobiDB-lite"/>
    </source>
</evidence>
<dbReference type="Proteomes" id="UP000622797">
    <property type="component" value="Unassembled WGS sequence"/>
</dbReference>
<keyword evidence="4" id="KW-1185">Reference proteome</keyword>
<feature type="compositionally biased region" description="Acidic residues" evidence="1">
    <location>
        <begin position="969"/>
        <end position="993"/>
    </location>
</feature>
<dbReference type="SUPFAM" id="SSF52540">
    <property type="entry name" value="P-loop containing nucleoside triphosphate hydrolases"/>
    <property type="match status" value="1"/>
</dbReference>
<gene>
    <name evidence="3" type="ORF">FSARC_341</name>
</gene>
<dbReference type="InterPro" id="IPR016163">
    <property type="entry name" value="Ald_DH_C"/>
</dbReference>
<sequence length="1086" mass="123762">MESNELLNIRTKKDLEQDNSQVTNAALTHPTSASPHSSTNIDIEGAANDVRNDKGATKSQGHSNDGDEELDDDKDSTSSEYSLARHLMSEIEPNRRPNTKVLEPSPRLILRTKKARRRMLQTADYTKLLEDRLSYVENVVRHLLRQPERPEVENEPHQLLENKIEAEKLNWSEFYPSFDVPPGLVNIWKHRPELEDCKKPIIEILVEDPSFFAPVLGSVRKRILANFSTGHRFDSGNNTDSVTQRSIIRGGAPYRIRIRSRILLKLLEHITGMITTVGPHKHRILFLQPFKFLVKHAEDIQHYLDNNPHPIDGSLAPPRDANTQSGPINQIETPEALQQLRFLYDVIEECLKPKIDLFRGNVNMTKGSRVAFSDLWCLFTVGTEVRTSGKIQVQLYQVFSTTGGRPTLSPTRRGPSGFADDRPDDLASTRLRDQGYTAGSFVITCLWIGFDGEQFGPVYQHVIIRPYSDEKPIHSLPIYPIHYDPERHGTLARLQERGDKFTRLSNPTRPAHKNYKGMTLDKRPEKVESKIIIDFQLAFIEQPENRPDIVSEPPALGDEVREVYNDSIYNPVCGIMGCCGNDYIHQDYEIDEMHRTAFRNNKILLETYTHSDTLSSAHKRLLPPRLFGFVLRSRRWAVFDIDLVNEREASDNEEPWKHLVIDESIKSTVLALVDNHQTPQGSHRERIDSGLASVDLIQAKGRGLIMLLHGEPGVGKTSTAECVAEYTKRPLFPITCGDIGDNAKSVETNLEKNFQLAHKWGCVLLLDEADSKGILFLTTNRVGNIDRAFKSRIHLSLYYPSLDKMQTIEIWKNNLELLKKELEKEGKTTHFREKKILKFAANHFDKLQNKKLLVWNGRQIRNAFQTAIAIANYETNQKNNMVLGAKQFEKVAKIARRFDEYLQKVYRGKNDAQLALESGSRYDDFLRFSYQTGMIPPGAGRVAPVPISHGSAGEYGESSSKKRQRQDDDSSEEEDLDDTGDSTSESDESEQESDEPKRGKHKRLHLESNFRPVAGSMQRDKINMYIKHGREQDEAKVLYDGSTEDQKYVPTQEGFWVPPVIVMDCTDDMRVTQEESFGSVICILPY</sequence>
<dbReference type="InterPro" id="IPR003959">
    <property type="entry name" value="ATPase_AAA_core"/>
</dbReference>
<evidence type="ECO:0000313" key="3">
    <source>
        <dbReference type="EMBL" id="KAF4973363.1"/>
    </source>
</evidence>
<dbReference type="PANTHER" id="PTHR46411">
    <property type="entry name" value="FAMILY ATPASE, PUTATIVE-RELATED"/>
    <property type="match status" value="1"/>
</dbReference>
<organism evidence="3 4">
    <name type="scientific">Fusarium sarcochroum</name>
    <dbReference type="NCBI Taxonomy" id="1208366"/>
    <lineage>
        <taxon>Eukaryota</taxon>
        <taxon>Fungi</taxon>
        <taxon>Dikarya</taxon>
        <taxon>Ascomycota</taxon>
        <taxon>Pezizomycotina</taxon>
        <taxon>Sordariomycetes</taxon>
        <taxon>Hypocreomycetidae</taxon>
        <taxon>Hypocreales</taxon>
        <taxon>Nectriaceae</taxon>
        <taxon>Fusarium</taxon>
        <taxon>Fusarium lateritium species complex</taxon>
    </lineage>
</organism>
<feature type="region of interest" description="Disordered" evidence="1">
    <location>
        <begin position="404"/>
        <end position="426"/>
    </location>
</feature>
<dbReference type="GO" id="GO:0016887">
    <property type="term" value="F:ATP hydrolysis activity"/>
    <property type="evidence" value="ECO:0007669"/>
    <property type="project" value="InterPro"/>
</dbReference>
<dbReference type="InterPro" id="IPR056599">
    <property type="entry name" value="AAA_lid_fung"/>
</dbReference>
<feature type="region of interest" description="Disordered" evidence="1">
    <location>
        <begin position="1"/>
        <end position="80"/>
    </location>
</feature>
<feature type="compositionally biased region" description="Low complexity" evidence="1">
    <location>
        <begin position="28"/>
        <end position="39"/>
    </location>
</feature>
<dbReference type="InterPro" id="IPR003593">
    <property type="entry name" value="AAA+_ATPase"/>
</dbReference>
<dbReference type="Pfam" id="PF22942">
    <property type="entry name" value="DUF7025"/>
    <property type="match status" value="1"/>
</dbReference>
<feature type="region of interest" description="Disordered" evidence="1">
    <location>
        <begin position="937"/>
        <end position="1008"/>
    </location>
</feature>
<dbReference type="OrthoDB" id="10042665at2759"/>
<dbReference type="InterPro" id="IPR016161">
    <property type="entry name" value="Ald_DH/histidinol_DH"/>
</dbReference>
<dbReference type="Pfam" id="PF00171">
    <property type="entry name" value="Aldedh"/>
    <property type="match status" value="1"/>
</dbReference>
<protein>
    <recommendedName>
        <fullName evidence="2">AAA+ ATPase domain-containing protein</fullName>
    </recommendedName>
</protein>
<dbReference type="Pfam" id="PF23232">
    <property type="entry name" value="AAA_lid_13"/>
    <property type="match status" value="1"/>
</dbReference>
<dbReference type="PANTHER" id="PTHR46411:SF2">
    <property type="entry name" value="AAA+ ATPASE DOMAIN-CONTAINING PROTEIN"/>
    <property type="match status" value="1"/>
</dbReference>
<evidence type="ECO:0000259" key="2">
    <source>
        <dbReference type="SMART" id="SM00382"/>
    </source>
</evidence>
<name>A0A8H4UBH3_9HYPO</name>
<dbReference type="InterPro" id="IPR054289">
    <property type="entry name" value="DUF7025"/>
</dbReference>
<evidence type="ECO:0000313" key="4">
    <source>
        <dbReference type="Proteomes" id="UP000622797"/>
    </source>
</evidence>
<proteinExistence type="predicted"/>
<dbReference type="AlphaFoldDB" id="A0A8H4UBH3"/>
<comment type="caution">
    <text evidence="3">The sequence shown here is derived from an EMBL/GenBank/DDBJ whole genome shotgun (WGS) entry which is preliminary data.</text>
</comment>
<dbReference type="Gene3D" id="3.40.309.10">
    <property type="entry name" value="Aldehyde Dehydrogenase, Chain A, domain 2"/>
    <property type="match status" value="1"/>
</dbReference>
<dbReference type="GO" id="GO:0005524">
    <property type="term" value="F:ATP binding"/>
    <property type="evidence" value="ECO:0007669"/>
    <property type="project" value="InterPro"/>
</dbReference>
<accession>A0A8H4UBH3</accession>
<dbReference type="GO" id="GO:0016620">
    <property type="term" value="F:oxidoreductase activity, acting on the aldehyde or oxo group of donors, NAD or NADP as acceptor"/>
    <property type="evidence" value="ECO:0007669"/>
    <property type="project" value="InterPro"/>
</dbReference>
<reference evidence="3" key="1">
    <citation type="journal article" date="2020" name="BMC Genomics">
        <title>Correction to: Identification and distribution of gene clusters required for synthesis of sphingolipid metabolism inhibitors in diverse species of the filamentous fungus Fusarium.</title>
        <authorList>
            <person name="Kim H.S."/>
            <person name="Lohmar J.M."/>
            <person name="Busman M."/>
            <person name="Brown D.W."/>
            <person name="Naumann T.A."/>
            <person name="Divon H.H."/>
            <person name="Lysoe E."/>
            <person name="Uhlig S."/>
            <person name="Proctor R.H."/>
        </authorList>
    </citation>
    <scope>NUCLEOTIDE SEQUENCE</scope>
    <source>
        <strain evidence="3">NRRL 20472</strain>
    </source>
</reference>
<dbReference type="InterPro" id="IPR015590">
    <property type="entry name" value="Aldehyde_DH_dom"/>
</dbReference>
<dbReference type="InterPro" id="IPR027417">
    <property type="entry name" value="P-loop_NTPase"/>
</dbReference>
<dbReference type="SMART" id="SM00382">
    <property type="entry name" value="AAA"/>
    <property type="match status" value="1"/>
</dbReference>
<dbReference type="Pfam" id="PF00004">
    <property type="entry name" value="AAA"/>
    <property type="match status" value="1"/>
</dbReference>
<reference evidence="3" key="2">
    <citation type="submission" date="2020-05" db="EMBL/GenBank/DDBJ databases">
        <authorList>
            <person name="Kim H.-S."/>
            <person name="Proctor R.H."/>
            <person name="Brown D.W."/>
        </authorList>
    </citation>
    <scope>NUCLEOTIDE SEQUENCE</scope>
    <source>
        <strain evidence="3">NRRL 20472</strain>
    </source>
</reference>
<feature type="domain" description="AAA+ ATPase" evidence="2">
    <location>
        <begin position="702"/>
        <end position="803"/>
    </location>
</feature>
<dbReference type="EMBL" id="JABEXW010000022">
    <property type="protein sequence ID" value="KAF4973363.1"/>
    <property type="molecule type" value="Genomic_DNA"/>
</dbReference>
<dbReference type="Gene3D" id="3.40.50.300">
    <property type="entry name" value="P-loop containing nucleotide triphosphate hydrolases"/>
    <property type="match status" value="1"/>
</dbReference>
<dbReference type="SUPFAM" id="SSF53720">
    <property type="entry name" value="ALDH-like"/>
    <property type="match status" value="1"/>
</dbReference>